<evidence type="ECO:0000313" key="1">
    <source>
        <dbReference type="EMBL" id="PVH35734.1"/>
    </source>
</evidence>
<sequence length="144" mass="16483">MSHHGIGTVAVRLGTRAGLKEQRRNRQCRRRALRTTGGVFRRCRSQPTSEAAVPIWRHERRGIAGSTRDLRGRVQLAFPDDPSLHLNRRWRGICPCLSTNDEWDPTSHHAKQGSLCSQLWEHHALSRSFKKKKKYMHCPATAIA</sequence>
<accession>A0A2T8IDJ2</accession>
<dbReference type="Gramene" id="PVH35734">
    <property type="protein sequence ID" value="PVH35734"/>
    <property type="gene ID" value="PAHAL_7G258000"/>
</dbReference>
<reference evidence="1" key="1">
    <citation type="submission" date="2018-04" db="EMBL/GenBank/DDBJ databases">
        <title>WGS assembly of Panicum hallii.</title>
        <authorList>
            <person name="Lovell J."/>
            <person name="Jenkins J."/>
            <person name="Lowry D."/>
            <person name="Mamidi S."/>
            <person name="Sreedasyam A."/>
            <person name="Weng X."/>
            <person name="Barry K."/>
            <person name="Bonette J."/>
            <person name="Campitelli B."/>
            <person name="Daum C."/>
            <person name="Gordon S."/>
            <person name="Gould B."/>
            <person name="Lipzen A."/>
            <person name="Macqueen A."/>
            <person name="Palacio-Mejia J."/>
            <person name="Plott C."/>
            <person name="Shakirov E."/>
            <person name="Shu S."/>
            <person name="Yoshinaga Y."/>
            <person name="Zane M."/>
            <person name="Rokhsar D."/>
            <person name="Grimwood J."/>
            <person name="Schmutz J."/>
            <person name="Juenger T."/>
        </authorList>
    </citation>
    <scope>NUCLEOTIDE SEQUENCE [LARGE SCALE GENOMIC DNA]</scope>
    <source>
        <strain evidence="1">FIL2</strain>
    </source>
</reference>
<organism evidence="1">
    <name type="scientific">Panicum hallii</name>
    <dbReference type="NCBI Taxonomy" id="206008"/>
    <lineage>
        <taxon>Eukaryota</taxon>
        <taxon>Viridiplantae</taxon>
        <taxon>Streptophyta</taxon>
        <taxon>Embryophyta</taxon>
        <taxon>Tracheophyta</taxon>
        <taxon>Spermatophyta</taxon>
        <taxon>Magnoliopsida</taxon>
        <taxon>Liliopsida</taxon>
        <taxon>Poales</taxon>
        <taxon>Poaceae</taxon>
        <taxon>PACMAD clade</taxon>
        <taxon>Panicoideae</taxon>
        <taxon>Panicodae</taxon>
        <taxon>Paniceae</taxon>
        <taxon>Panicinae</taxon>
        <taxon>Panicum</taxon>
        <taxon>Panicum sect. Panicum</taxon>
    </lineage>
</organism>
<protein>
    <submittedName>
        <fullName evidence="1">Uncharacterized protein</fullName>
    </submittedName>
</protein>
<dbReference type="EMBL" id="CM008052">
    <property type="protein sequence ID" value="PVH35734.1"/>
    <property type="molecule type" value="Genomic_DNA"/>
</dbReference>
<name>A0A2T8IDJ2_9POAL</name>
<dbReference type="Proteomes" id="UP000243499">
    <property type="component" value="Chromosome 7"/>
</dbReference>
<gene>
    <name evidence="1" type="ORF">PAHAL_7G258000</name>
</gene>
<dbReference type="AlphaFoldDB" id="A0A2T8IDJ2"/>
<proteinExistence type="predicted"/>